<keyword evidence="2" id="KW-1185">Reference proteome</keyword>
<organism evidence="1 2">
    <name type="scientific">Trifolium pratense</name>
    <name type="common">Red clover</name>
    <dbReference type="NCBI Taxonomy" id="57577"/>
    <lineage>
        <taxon>Eukaryota</taxon>
        <taxon>Viridiplantae</taxon>
        <taxon>Streptophyta</taxon>
        <taxon>Embryophyta</taxon>
        <taxon>Tracheophyta</taxon>
        <taxon>Spermatophyta</taxon>
        <taxon>Magnoliopsida</taxon>
        <taxon>eudicotyledons</taxon>
        <taxon>Gunneridae</taxon>
        <taxon>Pentapetalae</taxon>
        <taxon>rosids</taxon>
        <taxon>fabids</taxon>
        <taxon>Fabales</taxon>
        <taxon>Fabaceae</taxon>
        <taxon>Papilionoideae</taxon>
        <taxon>50 kb inversion clade</taxon>
        <taxon>NPAAA clade</taxon>
        <taxon>Hologalegina</taxon>
        <taxon>IRL clade</taxon>
        <taxon>Trifolieae</taxon>
        <taxon>Trifolium</taxon>
    </lineage>
</organism>
<comment type="caution">
    <text evidence="1">The sequence shown here is derived from an EMBL/GenBank/DDBJ whole genome shotgun (WGS) entry which is preliminary data.</text>
</comment>
<sequence>MTSATLFGKLQEHEIELGRLEKHEVQEKKYKSLALKSKARDYDSNDKESQSENGEDDDVEIIVKKLKELLKRDKTKKFDQEKKCNGESTSTQNITCYECGKQGHIKTDCPKRAKKSSSKRRKESKPKRVYIAWDDNEVSSSFDSETEEYAKLALMASHHSDDECEEVSSKSSSYDNDFQEKQKFTCKECDSLSFQIVQLKRVLERYEKGQVGLDNILSQQRHSNDKSGLGYSKFDKPSTNKTIFVKEIDQSTKEKVNKAQKVNHNSKKIFPKKKSYVPRYRMFKVNDYVTYGDNNKGKILGICKVGAPPFTSIEDVLNIKGLKVQSSKYKPTL</sequence>
<name>A0ACB0J2Y0_TRIPR</name>
<gene>
    <name evidence="1" type="ORF">MILVUS5_LOCUS8333</name>
</gene>
<accession>A0ACB0J2Y0</accession>
<reference evidence="1" key="1">
    <citation type="submission" date="2023-10" db="EMBL/GenBank/DDBJ databases">
        <authorList>
            <person name="Rodriguez Cubillos JULIANA M."/>
            <person name="De Vega J."/>
        </authorList>
    </citation>
    <scope>NUCLEOTIDE SEQUENCE</scope>
</reference>
<protein>
    <submittedName>
        <fullName evidence="1">Uncharacterized protein</fullName>
    </submittedName>
</protein>
<evidence type="ECO:0000313" key="2">
    <source>
        <dbReference type="Proteomes" id="UP001177021"/>
    </source>
</evidence>
<evidence type="ECO:0000313" key="1">
    <source>
        <dbReference type="EMBL" id="CAJ2638078.1"/>
    </source>
</evidence>
<dbReference type="Proteomes" id="UP001177021">
    <property type="component" value="Unassembled WGS sequence"/>
</dbReference>
<proteinExistence type="predicted"/>
<dbReference type="EMBL" id="CASHSV030000013">
    <property type="protein sequence ID" value="CAJ2638078.1"/>
    <property type="molecule type" value="Genomic_DNA"/>
</dbReference>